<evidence type="ECO:0000313" key="3">
    <source>
        <dbReference type="WBParaSite" id="TMUE_2000008996.1"/>
    </source>
</evidence>
<evidence type="ECO:0000313" key="2">
    <source>
        <dbReference type="Proteomes" id="UP000046395"/>
    </source>
</evidence>
<accession>A0A5S6QNR7</accession>
<sequence>MAISQGQVQAGRACMKGHLVRRGKVGAEQGSNFRILMEPWVYDNGILFPQIRDEQQLCGWIAETSPRSSHRVAAQGPSCDRRSRTHRRG</sequence>
<keyword evidence="2" id="KW-1185">Reference proteome</keyword>
<dbReference type="WBParaSite" id="TMUE_2000008996.1">
    <property type="protein sequence ID" value="TMUE_2000008996.1"/>
    <property type="gene ID" value="WBGene00287899"/>
</dbReference>
<proteinExistence type="predicted"/>
<organism evidence="2 3">
    <name type="scientific">Trichuris muris</name>
    <name type="common">Mouse whipworm</name>
    <dbReference type="NCBI Taxonomy" id="70415"/>
    <lineage>
        <taxon>Eukaryota</taxon>
        <taxon>Metazoa</taxon>
        <taxon>Ecdysozoa</taxon>
        <taxon>Nematoda</taxon>
        <taxon>Enoplea</taxon>
        <taxon>Dorylaimia</taxon>
        <taxon>Trichinellida</taxon>
        <taxon>Trichuridae</taxon>
        <taxon>Trichuris</taxon>
    </lineage>
</organism>
<name>A0A5S6QNR7_TRIMR</name>
<reference evidence="3" key="1">
    <citation type="submission" date="2019-12" db="UniProtKB">
        <authorList>
            <consortium name="WormBaseParasite"/>
        </authorList>
    </citation>
    <scope>IDENTIFICATION</scope>
</reference>
<dbReference type="Proteomes" id="UP000046395">
    <property type="component" value="Unassembled WGS sequence"/>
</dbReference>
<feature type="region of interest" description="Disordered" evidence="1">
    <location>
        <begin position="67"/>
        <end position="89"/>
    </location>
</feature>
<dbReference type="AlphaFoldDB" id="A0A5S6QNR7"/>
<protein>
    <submittedName>
        <fullName evidence="3">Uncharacterized protein</fullName>
    </submittedName>
</protein>
<evidence type="ECO:0000256" key="1">
    <source>
        <dbReference type="SAM" id="MobiDB-lite"/>
    </source>
</evidence>